<dbReference type="EMBL" id="KQ947418">
    <property type="protein sequence ID" value="KUJ15396.1"/>
    <property type="molecule type" value="Genomic_DNA"/>
</dbReference>
<reference evidence="1 2" key="1">
    <citation type="submission" date="2015-10" db="EMBL/GenBank/DDBJ databases">
        <title>Full genome of DAOMC 229536 Phialocephala scopiformis, a fungal endophyte of spruce producing the potent anti-insectan compound rugulosin.</title>
        <authorList>
            <consortium name="DOE Joint Genome Institute"/>
            <person name="Walker A.K."/>
            <person name="Frasz S.L."/>
            <person name="Seifert K.A."/>
            <person name="Miller J.D."/>
            <person name="Mondo S.J."/>
            <person name="Labutti K."/>
            <person name="Lipzen A."/>
            <person name="Dockter R."/>
            <person name="Kennedy M."/>
            <person name="Grigoriev I.V."/>
            <person name="Spatafora J.W."/>
        </authorList>
    </citation>
    <scope>NUCLEOTIDE SEQUENCE [LARGE SCALE GENOMIC DNA]</scope>
    <source>
        <strain evidence="1 2">CBS 120377</strain>
    </source>
</reference>
<dbReference type="Proteomes" id="UP000070700">
    <property type="component" value="Unassembled WGS sequence"/>
</dbReference>
<sequence length="207" mass="23472">MDNASMSHASSSSLLFPASPSCSITPTILQIYCYRHCCLQPPQAGLIRHHDYLQQLNWTSCRWLIEVNSTHHPTNQARPRRFCLFSIFLHRSHISSQMSCVQTQTCGNLQLDTMAGFNPQKNSTRTKAAARYIVISLRNAFLLFCLQIASHVVRNQCFPCNATSNDTFICRSRDYFRIFRCTTGLIYHPGIPNGFICSRPTKASSCD</sequence>
<gene>
    <name evidence="1" type="ORF">LY89DRAFT_111797</name>
</gene>
<keyword evidence="2" id="KW-1185">Reference proteome</keyword>
<dbReference type="KEGG" id="psco:LY89DRAFT_111797"/>
<accession>A0A194X5F2</accession>
<protein>
    <submittedName>
        <fullName evidence="1">Uncharacterized protein</fullName>
    </submittedName>
</protein>
<dbReference type="InParanoid" id="A0A194X5F2"/>
<organism evidence="1 2">
    <name type="scientific">Mollisia scopiformis</name>
    <name type="common">Conifer needle endophyte fungus</name>
    <name type="synonym">Phialocephala scopiformis</name>
    <dbReference type="NCBI Taxonomy" id="149040"/>
    <lineage>
        <taxon>Eukaryota</taxon>
        <taxon>Fungi</taxon>
        <taxon>Dikarya</taxon>
        <taxon>Ascomycota</taxon>
        <taxon>Pezizomycotina</taxon>
        <taxon>Leotiomycetes</taxon>
        <taxon>Helotiales</taxon>
        <taxon>Mollisiaceae</taxon>
        <taxon>Mollisia</taxon>
    </lineage>
</organism>
<dbReference type="RefSeq" id="XP_018069751.1">
    <property type="nucleotide sequence ID" value="XM_018205079.1"/>
</dbReference>
<name>A0A194X5F2_MOLSC</name>
<evidence type="ECO:0000313" key="2">
    <source>
        <dbReference type="Proteomes" id="UP000070700"/>
    </source>
</evidence>
<dbReference type="AlphaFoldDB" id="A0A194X5F2"/>
<proteinExistence type="predicted"/>
<evidence type="ECO:0000313" key="1">
    <source>
        <dbReference type="EMBL" id="KUJ15396.1"/>
    </source>
</evidence>
<dbReference type="GeneID" id="28814805"/>